<dbReference type="GO" id="GO:0030170">
    <property type="term" value="F:pyridoxal phosphate binding"/>
    <property type="evidence" value="ECO:0007669"/>
    <property type="project" value="UniProtKB-UniRule"/>
</dbReference>
<dbReference type="OrthoDB" id="9813814at2"/>
<dbReference type="InterPro" id="IPR001608">
    <property type="entry name" value="Ala_racemase_N"/>
</dbReference>
<dbReference type="SUPFAM" id="SSF50621">
    <property type="entry name" value="Alanine racemase C-terminal domain-like"/>
    <property type="match status" value="1"/>
</dbReference>
<dbReference type="GO" id="GO:0030632">
    <property type="term" value="P:D-alanine biosynthetic process"/>
    <property type="evidence" value="ECO:0007669"/>
    <property type="project" value="UniProtKB-UniRule"/>
</dbReference>
<dbReference type="Pfam" id="PF01168">
    <property type="entry name" value="Ala_racemase_N"/>
    <property type="match status" value="1"/>
</dbReference>
<protein>
    <recommendedName>
        <fullName evidence="4 7">Alanine racemase</fullName>
        <ecNumber evidence="4 7">5.1.1.1</ecNumber>
    </recommendedName>
</protein>
<dbReference type="PROSITE" id="PS00395">
    <property type="entry name" value="ALANINE_RACEMASE"/>
    <property type="match status" value="1"/>
</dbReference>
<comment type="similarity">
    <text evidence="3 7">Belongs to the alanine racemase family.</text>
</comment>
<evidence type="ECO:0000313" key="11">
    <source>
        <dbReference type="EMBL" id="RBP11183.1"/>
    </source>
</evidence>
<dbReference type="RefSeq" id="WP_113890284.1">
    <property type="nucleotide sequence ID" value="NZ_QNRK01000017.1"/>
</dbReference>
<dbReference type="PRINTS" id="PR00992">
    <property type="entry name" value="ALARACEMASE"/>
</dbReference>
<evidence type="ECO:0000256" key="8">
    <source>
        <dbReference type="PIRSR" id="PIRSR600821-50"/>
    </source>
</evidence>
<comment type="pathway">
    <text evidence="7">Amino-acid biosynthesis; D-alanine biosynthesis; D-alanine from L-alanine: step 1/1.</text>
</comment>
<dbReference type="PANTHER" id="PTHR30511">
    <property type="entry name" value="ALANINE RACEMASE"/>
    <property type="match status" value="1"/>
</dbReference>
<reference evidence="11 12" key="1">
    <citation type="submission" date="2018-06" db="EMBL/GenBank/DDBJ databases">
        <title>Genomic Encyclopedia of Type Strains, Phase IV (KMG-IV): sequencing the most valuable type-strain genomes for metagenomic binning, comparative biology and taxonomic classification.</title>
        <authorList>
            <person name="Goeker M."/>
        </authorList>
    </citation>
    <scope>NUCLEOTIDE SEQUENCE [LARGE SCALE GENOMIC DNA]</scope>
    <source>
        <strain evidence="11 12">DSM 24875</strain>
    </source>
</reference>
<dbReference type="UniPathway" id="UPA00042">
    <property type="reaction ID" value="UER00497"/>
</dbReference>
<feature type="binding site" evidence="7 9">
    <location>
        <position position="140"/>
    </location>
    <ligand>
        <name>substrate</name>
    </ligand>
</feature>
<dbReference type="Pfam" id="PF00842">
    <property type="entry name" value="Ala_racemase_C"/>
    <property type="match status" value="1"/>
</dbReference>
<evidence type="ECO:0000313" key="12">
    <source>
        <dbReference type="Proteomes" id="UP000253529"/>
    </source>
</evidence>
<dbReference type="Gene3D" id="2.40.37.10">
    <property type="entry name" value="Lyase, Ornithine Decarboxylase, Chain A, domain 1"/>
    <property type="match status" value="1"/>
</dbReference>
<evidence type="ECO:0000256" key="6">
    <source>
        <dbReference type="ARBA" id="ARBA00023235"/>
    </source>
</evidence>
<dbReference type="GO" id="GO:0008784">
    <property type="term" value="F:alanine racemase activity"/>
    <property type="evidence" value="ECO:0007669"/>
    <property type="project" value="UniProtKB-UniRule"/>
</dbReference>
<feature type="active site" description="Proton acceptor; specific for L-alanine" evidence="7">
    <location>
        <position position="261"/>
    </location>
</feature>
<dbReference type="EMBL" id="QNRK01000017">
    <property type="protein sequence ID" value="RBP11183.1"/>
    <property type="molecule type" value="Genomic_DNA"/>
</dbReference>
<feature type="active site" description="Proton acceptor; specific for D-alanine" evidence="7">
    <location>
        <position position="40"/>
    </location>
</feature>
<organism evidence="11 12">
    <name type="scientific">Roseiarcus fermentans</name>
    <dbReference type="NCBI Taxonomy" id="1473586"/>
    <lineage>
        <taxon>Bacteria</taxon>
        <taxon>Pseudomonadati</taxon>
        <taxon>Pseudomonadota</taxon>
        <taxon>Alphaproteobacteria</taxon>
        <taxon>Hyphomicrobiales</taxon>
        <taxon>Roseiarcaceae</taxon>
        <taxon>Roseiarcus</taxon>
    </lineage>
</organism>
<gene>
    <name evidence="11" type="ORF">DFR50_11769</name>
</gene>
<evidence type="ECO:0000256" key="9">
    <source>
        <dbReference type="PIRSR" id="PIRSR600821-52"/>
    </source>
</evidence>
<comment type="caution">
    <text evidence="11">The sequence shown here is derived from an EMBL/GenBank/DDBJ whole genome shotgun (WGS) entry which is preliminary data.</text>
</comment>
<evidence type="ECO:0000256" key="2">
    <source>
        <dbReference type="ARBA" id="ARBA00001933"/>
    </source>
</evidence>
<evidence type="ECO:0000256" key="3">
    <source>
        <dbReference type="ARBA" id="ARBA00007880"/>
    </source>
</evidence>
<sequence length="377" mass="40043">MTAPLDSAPGRLTIDLAALADNYSTLARRVAPARCAAVVKADAYGIGLERAVAAFWAAGARAFFVAHLGEGVLARNLLPEEAEIYVLNGLEGDADPADYGAHRLKPAIGSPEEFSRWTAFAARRGRPSPCALHLDTGMRRLGFDSLAALTIAMERDGAASGADLLMSHFVSSEIPDDPLNAIQIARFAAARAAFPHLRASFANSSAIFLPQRPIHDLARPGYALYGGNPTPGRPNPMRPVATLTVAVQQTRWIEAGVPCGYNARWTAKRRTRLATLLAGYADGLPRAAGATDEQPGAEVLLAGRRCPLVGRVSMDLVIADVTDVPEAAVRPGDRAELFGAGIEIDDFAARSGTIGYRLLTSLGRRYRRTYVGGQASS</sequence>
<accession>A0A366F950</accession>
<dbReference type="Gene3D" id="3.20.20.10">
    <property type="entry name" value="Alanine racemase"/>
    <property type="match status" value="1"/>
</dbReference>
<dbReference type="Proteomes" id="UP000253529">
    <property type="component" value="Unassembled WGS sequence"/>
</dbReference>
<dbReference type="NCBIfam" id="TIGR00492">
    <property type="entry name" value="alr"/>
    <property type="match status" value="1"/>
</dbReference>
<dbReference type="HAMAP" id="MF_01201">
    <property type="entry name" value="Ala_racemase"/>
    <property type="match status" value="1"/>
</dbReference>
<keyword evidence="5 7" id="KW-0663">Pyridoxal phosphate</keyword>
<dbReference type="EC" id="5.1.1.1" evidence="4 7"/>
<dbReference type="SMART" id="SM01005">
    <property type="entry name" value="Ala_racemase_C"/>
    <property type="match status" value="1"/>
</dbReference>
<comment type="cofactor">
    <cofactor evidence="2 7 8">
        <name>pyridoxal 5'-phosphate</name>
        <dbReference type="ChEBI" id="CHEBI:597326"/>
    </cofactor>
</comment>
<dbReference type="InterPro" id="IPR029066">
    <property type="entry name" value="PLP-binding_barrel"/>
</dbReference>
<evidence type="ECO:0000259" key="10">
    <source>
        <dbReference type="SMART" id="SM01005"/>
    </source>
</evidence>
<name>A0A366F950_9HYPH</name>
<dbReference type="PANTHER" id="PTHR30511:SF0">
    <property type="entry name" value="ALANINE RACEMASE, CATABOLIC-RELATED"/>
    <property type="match status" value="1"/>
</dbReference>
<evidence type="ECO:0000256" key="1">
    <source>
        <dbReference type="ARBA" id="ARBA00000316"/>
    </source>
</evidence>
<dbReference type="InterPro" id="IPR009006">
    <property type="entry name" value="Ala_racemase/Decarboxylase_C"/>
</dbReference>
<dbReference type="InterPro" id="IPR000821">
    <property type="entry name" value="Ala_racemase"/>
</dbReference>
<feature type="modified residue" description="N6-(pyridoxal phosphate)lysine" evidence="7 8">
    <location>
        <position position="40"/>
    </location>
</feature>
<evidence type="ECO:0000256" key="5">
    <source>
        <dbReference type="ARBA" id="ARBA00022898"/>
    </source>
</evidence>
<proteinExistence type="inferred from homology"/>
<keyword evidence="6 7" id="KW-0413">Isomerase</keyword>
<feature type="binding site" evidence="7 9">
    <location>
        <position position="314"/>
    </location>
    <ligand>
        <name>substrate</name>
    </ligand>
</feature>
<feature type="domain" description="Alanine racemase C-terminal" evidence="10">
    <location>
        <begin position="240"/>
        <end position="371"/>
    </location>
</feature>
<dbReference type="SUPFAM" id="SSF51419">
    <property type="entry name" value="PLP-binding barrel"/>
    <property type="match status" value="1"/>
</dbReference>
<dbReference type="GO" id="GO:0005829">
    <property type="term" value="C:cytosol"/>
    <property type="evidence" value="ECO:0007669"/>
    <property type="project" value="TreeGrafter"/>
</dbReference>
<dbReference type="AlphaFoldDB" id="A0A366F950"/>
<comment type="catalytic activity">
    <reaction evidence="1 7">
        <text>L-alanine = D-alanine</text>
        <dbReference type="Rhea" id="RHEA:20249"/>
        <dbReference type="ChEBI" id="CHEBI:57416"/>
        <dbReference type="ChEBI" id="CHEBI:57972"/>
        <dbReference type="EC" id="5.1.1.1"/>
    </reaction>
</comment>
<evidence type="ECO:0000256" key="7">
    <source>
        <dbReference type="HAMAP-Rule" id="MF_01201"/>
    </source>
</evidence>
<dbReference type="InterPro" id="IPR020622">
    <property type="entry name" value="Ala_racemase_pyridoxalP-BS"/>
</dbReference>
<keyword evidence="12" id="KW-1185">Reference proteome</keyword>
<evidence type="ECO:0000256" key="4">
    <source>
        <dbReference type="ARBA" id="ARBA00013089"/>
    </source>
</evidence>
<dbReference type="CDD" id="cd00430">
    <property type="entry name" value="PLPDE_III_AR"/>
    <property type="match status" value="1"/>
</dbReference>
<comment type="function">
    <text evidence="7">Catalyzes the interconversion of L-alanine and D-alanine. May also act on other amino acids.</text>
</comment>
<dbReference type="InterPro" id="IPR011079">
    <property type="entry name" value="Ala_racemase_C"/>
</dbReference>